<evidence type="ECO:0000313" key="2">
    <source>
        <dbReference type="EMBL" id="MBW8482011.1"/>
    </source>
</evidence>
<feature type="domain" description="Flavoprotein" evidence="1">
    <location>
        <begin position="11"/>
        <end position="128"/>
    </location>
</feature>
<sequence>MSEEENRRILYLIVCAAGPAVDVGKLVDLAREGGWTVQVIATPSALDFIDVAALEVQTGRPVRSRYRKPGEPHSPRADAIIVAPATFNTINKWAAGVSDTYALGVLAEALGLSIPVVVLPFVNTALASRAPYRKSIEILLAEGALILQEESGNAPHPPGSGSAASFPGSGLFYRSRSSSNAQGSLGGQRRGRPLPSVKACLATHVSRTPDRPSPRGMGTLPRSTSALASCCWIRGRLVHRRGALPLQSSSVSVSPMAEANDWMNSRSCSFVSVAASSSRAAIRRCLSVSVSRPSRWAAFSICSSAVSSSRTSSSQVSKNQVYPTTTLRSCVSSSGDSSIAASCRT</sequence>
<accession>A0ABS7FNT1</accession>
<evidence type="ECO:0000313" key="3">
    <source>
        <dbReference type="Proteomes" id="UP000774570"/>
    </source>
</evidence>
<dbReference type="SUPFAM" id="SSF52507">
    <property type="entry name" value="Homo-oligomeric flavin-containing Cys decarboxylases, HFCD"/>
    <property type="match status" value="1"/>
</dbReference>
<dbReference type="EMBL" id="JAIBOA010000003">
    <property type="protein sequence ID" value="MBW8482011.1"/>
    <property type="molecule type" value="Genomic_DNA"/>
</dbReference>
<reference evidence="2 3" key="1">
    <citation type="submission" date="2021-07" db="EMBL/GenBank/DDBJ databases">
        <title>Actinomadura sp. PM05-2 isolated from lichen.</title>
        <authorList>
            <person name="Somphong A."/>
            <person name="Phongsopitanun W."/>
            <person name="Tanasupawat S."/>
            <person name="Peongsungnone V."/>
        </authorList>
    </citation>
    <scope>NUCLEOTIDE SEQUENCE [LARGE SCALE GENOMIC DNA]</scope>
    <source>
        <strain evidence="2 3">PM05-2</strain>
    </source>
</reference>
<name>A0ABS7FNT1_9ACTN</name>
<organism evidence="2 3">
    <name type="scientific">Actinomadura parmotrematis</name>
    <dbReference type="NCBI Taxonomy" id="2864039"/>
    <lineage>
        <taxon>Bacteria</taxon>
        <taxon>Bacillati</taxon>
        <taxon>Actinomycetota</taxon>
        <taxon>Actinomycetes</taxon>
        <taxon>Streptosporangiales</taxon>
        <taxon>Thermomonosporaceae</taxon>
        <taxon>Actinomadura</taxon>
    </lineage>
</organism>
<comment type="caution">
    <text evidence="2">The sequence shown here is derived from an EMBL/GenBank/DDBJ whole genome shotgun (WGS) entry which is preliminary data.</text>
</comment>
<dbReference type="Gene3D" id="3.40.50.1950">
    <property type="entry name" value="Flavin prenyltransferase-like"/>
    <property type="match status" value="1"/>
</dbReference>
<dbReference type="InterPro" id="IPR036551">
    <property type="entry name" value="Flavin_trans-like"/>
</dbReference>
<gene>
    <name evidence="2" type="ORF">K1Y72_06515</name>
</gene>
<dbReference type="Proteomes" id="UP000774570">
    <property type="component" value="Unassembled WGS sequence"/>
</dbReference>
<evidence type="ECO:0000259" key="1">
    <source>
        <dbReference type="Pfam" id="PF02441"/>
    </source>
</evidence>
<protein>
    <submittedName>
        <fullName evidence="2">Flavoprotein</fullName>
    </submittedName>
</protein>
<dbReference type="InterPro" id="IPR003382">
    <property type="entry name" value="Flavoprotein"/>
</dbReference>
<dbReference type="Pfam" id="PF02441">
    <property type="entry name" value="Flavoprotein"/>
    <property type="match status" value="1"/>
</dbReference>
<keyword evidence="3" id="KW-1185">Reference proteome</keyword>
<proteinExistence type="predicted"/>